<evidence type="ECO:0000313" key="2">
    <source>
        <dbReference type="EMBL" id="KLK88221.1"/>
    </source>
</evidence>
<accession>A0A0H1R078</accession>
<dbReference type="Proteomes" id="UP000035301">
    <property type="component" value="Unassembled WGS sequence"/>
</dbReference>
<organism evidence="2 3">
    <name type="scientific">Methanoculleus sediminis</name>
    <dbReference type="NCBI Taxonomy" id="1550566"/>
    <lineage>
        <taxon>Archaea</taxon>
        <taxon>Methanobacteriati</taxon>
        <taxon>Methanobacteriota</taxon>
        <taxon>Stenosarchaea group</taxon>
        <taxon>Methanomicrobia</taxon>
        <taxon>Methanomicrobiales</taxon>
        <taxon>Methanomicrobiaceae</taxon>
        <taxon>Methanoculleus</taxon>
    </lineage>
</organism>
<proteinExistence type="predicted"/>
<feature type="transmembrane region" description="Helical" evidence="1">
    <location>
        <begin position="7"/>
        <end position="25"/>
    </location>
</feature>
<gene>
    <name evidence="2" type="ORF">SZ63_04015</name>
</gene>
<comment type="caution">
    <text evidence="2">The sequence shown here is derived from an EMBL/GenBank/DDBJ whole genome shotgun (WGS) entry which is preliminary data.</text>
</comment>
<protein>
    <submittedName>
        <fullName evidence="2">Uncharacterized protein</fullName>
    </submittedName>
</protein>
<dbReference type="OrthoDB" id="107697at2157"/>
<evidence type="ECO:0000313" key="3">
    <source>
        <dbReference type="Proteomes" id="UP000035301"/>
    </source>
</evidence>
<feature type="transmembrane region" description="Helical" evidence="1">
    <location>
        <begin position="31"/>
        <end position="51"/>
    </location>
</feature>
<dbReference type="PATRIC" id="fig|1550566.3.peg.859"/>
<keyword evidence="1" id="KW-1133">Transmembrane helix</keyword>
<dbReference type="EMBL" id="JXOJ01000002">
    <property type="protein sequence ID" value="KLK88221.1"/>
    <property type="molecule type" value="Genomic_DNA"/>
</dbReference>
<evidence type="ECO:0000256" key="1">
    <source>
        <dbReference type="SAM" id="Phobius"/>
    </source>
</evidence>
<dbReference type="AlphaFoldDB" id="A0A0H1R078"/>
<dbReference type="STRING" id="1550566.SZ63_04015"/>
<keyword evidence="1" id="KW-0812">Transmembrane</keyword>
<name>A0A0H1R078_9EURY</name>
<keyword evidence="1" id="KW-0472">Membrane</keyword>
<sequence length="104" mass="11840">MEIRELIGDIVLTIVMVVSTVVLVMRFWQDLIIATAATFMMLSLGGLLISLGMKIVSLEASVVQRERTMRVNMEEMGKTMTARYDNTISHIEEIVDGLSRRMYR</sequence>
<keyword evidence="3" id="KW-1185">Reference proteome</keyword>
<dbReference type="RefSeq" id="WP_048181570.1">
    <property type="nucleotide sequence ID" value="NZ_JXOJ01000002.1"/>
</dbReference>
<reference evidence="2 3" key="1">
    <citation type="journal article" date="2015" name="Int. J. Syst. Evol. Microbiol.">
        <title>Methanoculleus sediminis sp. nov., a methanogen from sediments near a submarine mud volcano.</title>
        <authorList>
            <person name="Chen S.C."/>
            <person name="Chen M.F."/>
            <person name="Lai M.C."/>
            <person name="Weng C.Y."/>
            <person name="Wu S.Y."/>
            <person name="Lin S."/>
            <person name="Yang T.F."/>
            <person name="Chen P.C."/>
        </authorList>
    </citation>
    <scope>NUCLEOTIDE SEQUENCE [LARGE SCALE GENOMIC DNA]</scope>
    <source>
        <strain evidence="2 3">S3Fa</strain>
    </source>
</reference>